<dbReference type="Proteomes" id="UP001415857">
    <property type="component" value="Unassembled WGS sequence"/>
</dbReference>
<evidence type="ECO:0000313" key="2">
    <source>
        <dbReference type="Proteomes" id="UP001415857"/>
    </source>
</evidence>
<organism evidence="1 2">
    <name type="scientific">Liquidambar formosana</name>
    <name type="common">Formosan gum</name>
    <dbReference type="NCBI Taxonomy" id="63359"/>
    <lineage>
        <taxon>Eukaryota</taxon>
        <taxon>Viridiplantae</taxon>
        <taxon>Streptophyta</taxon>
        <taxon>Embryophyta</taxon>
        <taxon>Tracheophyta</taxon>
        <taxon>Spermatophyta</taxon>
        <taxon>Magnoliopsida</taxon>
        <taxon>eudicotyledons</taxon>
        <taxon>Gunneridae</taxon>
        <taxon>Pentapetalae</taxon>
        <taxon>Saxifragales</taxon>
        <taxon>Altingiaceae</taxon>
        <taxon>Liquidambar</taxon>
    </lineage>
</organism>
<keyword evidence="2" id="KW-1185">Reference proteome</keyword>
<proteinExistence type="predicted"/>
<accession>A0AAP0NFJ3</accession>
<evidence type="ECO:0000313" key="1">
    <source>
        <dbReference type="EMBL" id="KAK9272005.1"/>
    </source>
</evidence>
<name>A0AAP0NFJ3_LIQFO</name>
<reference evidence="1 2" key="1">
    <citation type="journal article" date="2024" name="Plant J.">
        <title>Genome sequences and population genomics reveal climatic adaptation and genomic divergence between two closely related sweetgum species.</title>
        <authorList>
            <person name="Xu W.Q."/>
            <person name="Ren C.Q."/>
            <person name="Zhang X.Y."/>
            <person name="Comes H.P."/>
            <person name="Liu X.H."/>
            <person name="Li Y.G."/>
            <person name="Kettle C.J."/>
            <person name="Jalonen R."/>
            <person name="Gaisberger H."/>
            <person name="Ma Y.Z."/>
            <person name="Qiu Y.X."/>
        </authorList>
    </citation>
    <scope>NUCLEOTIDE SEQUENCE [LARGE SCALE GENOMIC DNA]</scope>
    <source>
        <strain evidence="1">Hangzhou</strain>
    </source>
</reference>
<sequence length="125" mass="14227">MIWMDRICSCFEISTTTNTSHLDTYSTIFVPRKQFSTDTKTATLLPCQLNSKRHRRARAFTRVRQRERERATDAAVLKHGQISEKVSHGCCKNGPGYATPLEAMSCPREGLIYVTCVYSDLVAYM</sequence>
<comment type="caution">
    <text evidence="1">The sequence shown here is derived from an EMBL/GenBank/DDBJ whole genome shotgun (WGS) entry which is preliminary data.</text>
</comment>
<dbReference type="AlphaFoldDB" id="A0AAP0NFJ3"/>
<dbReference type="EMBL" id="JBBPBK010000013">
    <property type="protein sequence ID" value="KAK9272005.1"/>
    <property type="molecule type" value="Genomic_DNA"/>
</dbReference>
<gene>
    <name evidence="1" type="ORF">L1049_002374</name>
</gene>
<protein>
    <submittedName>
        <fullName evidence="1">Uncharacterized protein</fullName>
    </submittedName>
</protein>